<gene>
    <name evidence="2" type="ORF">PEDI_45360</name>
</gene>
<evidence type="ECO:0000313" key="3">
    <source>
        <dbReference type="Proteomes" id="UP001310022"/>
    </source>
</evidence>
<comment type="caution">
    <text evidence="2">The sequence shown here is derived from an EMBL/GenBank/DDBJ whole genome shotgun (WGS) entry which is preliminary data.</text>
</comment>
<evidence type="ECO:0000313" key="2">
    <source>
        <dbReference type="EMBL" id="GJM63984.1"/>
    </source>
</evidence>
<reference evidence="2 3" key="1">
    <citation type="submission" date="2021-12" db="EMBL/GenBank/DDBJ databases">
        <title>Genome sequencing of bacteria with rrn-lacking chromosome and rrn-plasmid.</title>
        <authorList>
            <person name="Anda M."/>
            <person name="Iwasaki W."/>
        </authorList>
    </citation>
    <scope>NUCLEOTIDE SEQUENCE [LARGE SCALE GENOMIC DNA]</scope>
    <source>
        <strain evidence="2 3">NBRC 15940</strain>
    </source>
</reference>
<evidence type="ECO:0000259" key="1">
    <source>
        <dbReference type="Pfam" id="PF14229"/>
    </source>
</evidence>
<dbReference type="Proteomes" id="UP001310022">
    <property type="component" value="Unassembled WGS sequence"/>
</dbReference>
<dbReference type="RefSeq" id="WP_338239071.1">
    <property type="nucleotide sequence ID" value="NZ_BQKE01000003.1"/>
</dbReference>
<name>A0AAN5AM35_9BACT</name>
<dbReference type="AlphaFoldDB" id="A0AAN5AM35"/>
<accession>A0AAN5AM35</accession>
<keyword evidence="3" id="KW-1185">Reference proteome</keyword>
<proteinExistence type="predicted"/>
<dbReference type="SUPFAM" id="SSF47794">
    <property type="entry name" value="Rad51 N-terminal domain-like"/>
    <property type="match status" value="1"/>
</dbReference>
<protein>
    <recommendedName>
        <fullName evidence="1">DUF4332 domain-containing protein</fullName>
    </recommendedName>
</protein>
<sequence>MSNKITDIEGIGPAYSTKLAEVGIHTVEELLSKGASREGRNHLAQVTGLDEKRILKWVNMADLFRIKGIASQFAELLKASGVSTVKELQHRRADHLREKLMEVNAEKNLTKAIPSLSTVEDFIEQAKNLSPVISH</sequence>
<organism evidence="2 3">
    <name type="scientific">Persicobacter diffluens</name>
    <dbReference type="NCBI Taxonomy" id="981"/>
    <lineage>
        <taxon>Bacteria</taxon>
        <taxon>Pseudomonadati</taxon>
        <taxon>Bacteroidota</taxon>
        <taxon>Cytophagia</taxon>
        <taxon>Cytophagales</taxon>
        <taxon>Persicobacteraceae</taxon>
        <taxon>Persicobacter</taxon>
    </lineage>
</organism>
<feature type="domain" description="DUF4332" evidence="1">
    <location>
        <begin position="9"/>
        <end position="129"/>
    </location>
</feature>
<dbReference type="InterPro" id="IPR025567">
    <property type="entry name" value="DUF4332"/>
</dbReference>
<dbReference type="GO" id="GO:0000166">
    <property type="term" value="F:nucleotide binding"/>
    <property type="evidence" value="ECO:0007669"/>
    <property type="project" value="InterPro"/>
</dbReference>
<dbReference type="Gene3D" id="1.10.150.20">
    <property type="entry name" value="5' to 3' exonuclease, C-terminal subdomain"/>
    <property type="match status" value="1"/>
</dbReference>
<dbReference type="Pfam" id="PF14229">
    <property type="entry name" value="DUF4332"/>
    <property type="match status" value="1"/>
</dbReference>
<dbReference type="InterPro" id="IPR010995">
    <property type="entry name" value="DNA_repair_Rad51/TF_NusA_a-hlx"/>
</dbReference>
<dbReference type="EMBL" id="BQKE01000003">
    <property type="protein sequence ID" value="GJM63984.1"/>
    <property type="molecule type" value="Genomic_DNA"/>
</dbReference>